<sequence>MSRLARYRRELRDRWLAVRLGLAGRQHQYGEIVALRRFITHFGIDCVIDVGANAGQYATMLRRDVGFGGTILSFEPNPTVFAALEDTARRDPRWHVHNIALSDRDGKASFNIMAADQFSSLNAPDAGLEPIFAERNRVARSVRVPCARLETILPDLPGARDAGAILLKMDTQGHDAVVMAGAAGVLGRMSGVQTELAVRPLYEGATDYRAMIALLADAGFVPNAMFVNNKGHFPLLVELDGLFVRAALARDGNVPLV</sequence>
<dbReference type="PANTHER" id="PTHR36973:SF4">
    <property type="entry name" value="NODULATION PROTEIN"/>
    <property type="match status" value="1"/>
</dbReference>
<dbReference type="EMBL" id="JACHKA010000001">
    <property type="protein sequence ID" value="MBB5986060.1"/>
    <property type="molecule type" value="Genomic_DNA"/>
</dbReference>
<comment type="caution">
    <text evidence="2">The sequence shown here is derived from an EMBL/GenBank/DDBJ whole genome shotgun (WGS) entry which is preliminary data.</text>
</comment>
<dbReference type="Proteomes" id="UP001138540">
    <property type="component" value="Unassembled WGS sequence"/>
</dbReference>
<organism evidence="2 3">
    <name type="scientific">Sphingobium lignivorans</name>
    <dbReference type="NCBI Taxonomy" id="2735886"/>
    <lineage>
        <taxon>Bacteria</taxon>
        <taxon>Pseudomonadati</taxon>
        <taxon>Pseudomonadota</taxon>
        <taxon>Alphaproteobacteria</taxon>
        <taxon>Sphingomonadales</taxon>
        <taxon>Sphingomonadaceae</taxon>
        <taxon>Sphingobium</taxon>
    </lineage>
</organism>
<reference evidence="2 3" key="1">
    <citation type="submission" date="2020-08" db="EMBL/GenBank/DDBJ databases">
        <title>Exploring microbial biodiversity for novel pathways involved in the catabolism of aromatic compounds derived from lignin.</title>
        <authorList>
            <person name="Elkins J."/>
        </authorList>
    </citation>
    <scope>NUCLEOTIDE SEQUENCE [LARGE SCALE GENOMIC DNA]</scope>
    <source>
        <strain evidence="2 3">B1D3A</strain>
    </source>
</reference>
<evidence type="ECO:0000313" key="3">
    <source>
        <dbReference type="Proteomes" id="UP001138540"/>
    </source>
</evidence>
<feature type="domain" description="Methyltransferase FkbM" evidence="1">
    <location>
        <begin position="49"/>
        <end position="221"/>
    </location>
</feature>
<dbReference type="GO" id="GO:0032259">
    <property type="term" value="P:methylation"/>
    <property type="evidence" value="ECO:0007669"/>
    <property type="project" value="UniProtKB-KW"/>
</dbReference>
<dbReference type="RefSeq" id="WP_184153178.1">
    <property type="nucleotide sequence ID" value="NZ_JACHKA010000001.1"/>
</dbReference>
<dbReference type="InterPro" id="IPR006342">
    <property type="entry name" value="FkbM_mtfrase"/>
</dbReference>
<dbReference type="Gene3D" id="3.40.50.150">
    <property type="entry name" value="Vaccinia Virus protein VP39"/>
    <property type="match status" value="1"/>
</dbReference>
<protein>
    <submittedName>
        <fullName evidence="2">FkbM family methyltransferase</fullName>
    </submittedName>
</protein>
<dbReference type="PANTHER" id="PTHR36973">
    <property type="entry name" value="SLL1456 PROTEIN-RELATED"/>
    <property type="match status" value="1"/>
</dbReference>
<dbReference type="SUPFAM" id="SSF53335">
    <property type="entry name" value="S-adenosyl-L-methionine-dependent methyltransferases"/>
    <property type="match status" value="1"/>
</dbReference>
<dbReference type="InterPro" id="IPR053188">
    <property type="entry name" value="FkbM_Methyltransferase"/>
</dbReference>
<evidence type="ECO:0000259" key="1">
    <source>
        <dbReference type="Pfam" id="PF05050"/>
    </source>
</evidence>
<dbReference type="GO" id="GO:0008168">
    <property type="term" value="F:methyltransferase activity"/>
    <property type="evidence" value="ECO:0007669"/>
    <property type="project" value="UniProtKB-KW"/>
</dbReference>
<keyword evidence="2" id="KW-0489">Methyltransferase</keyword>
<gene>
    <name evidence="2" type="ORF">HNP60_002034</name>
</gene>
<name>A0ABR6NFK6_9SPHN</name>
<accession>A0ABR6NFK6</accession>
<proteinExistence type="predicted"/>
<dbReference type="NCBIfam" id="TIGR01444">
    <property type="entry name" value="fkbM_fam"/>
    <property type="match status" value="1"/>
</dbReference>
<dbReference type="Pfam" id="PF05050">
    <property type="entry name" value="Methyltransf_21"/>
    <property type="match status" value="1"/>
</dbReference>
<keyword evidence="3" id="KW-1185">Reference proteome</keyword>
<dbReference type="InterPro" id="IPR029063">
    <property type="entry name" value="SAM-dependent_MTases_sf"/>
</dbReference>
<evidence type="ECO:0000313" key="2">
    <source>
        <dbReference type="EMBL" id="MBB5986060.1"/>
    </source>
</evidence>
<keyword evidence="2" id="KW-0808">Transferase</keyword>